<sequence length="161" mass="16559">MPEPLAMPVARTVCLSPTLPSREAALGTVSVVMMARAASFQKAGCILGSAAMILSAGSGSRITPVEKGSTWFGLQPICRAAAAHTAKASILPCAPVPALALPVLMMRARTPSSSKRCDLAMWTGAAQKRLVVKTAPTVLPAATAISVRSVCPGFFTPAWAV</sequence>
<protein>
    <submittedName>
        <fullName evidence="1">Uncharacterized protein</fullName>
    </submittedName>
</protein>
<organism evidence="1">
    <name type="scientific">Neisseria meningitidis alpha275</name>
    <dbReference type="NCBI Taxonomy" id="295996"/>
    <lineage>
        <taxon>Bacteria</taxon>
        <taxon>Pseudomonadati</taxon>
        <taxon>Pseudomonadota</taxon>
        <taxon>Betaproteobacteria</taxon>
        <taxon>Neisseriales</taxon>
        <taxon>Neisseriaceae</taxon>
        <taxon>Neisseria</taxon>
    </lineage>
</organism>
<evidence type="ECO:0000313" key="1">
    <source>
        <dbReference type="EMBL" id="CBA04890.1"/>
    </source>
</evidence>
<reference evidence="1" key="1">
    <citation type="journal article" date="2008" name="Proc. Natl. Acad. Sci. U.S.A.">
        <title>Whole-genome comparison of disease and carriage strains provides insights into virulence evolution in Neisseria meningitidis.</title>
        <authorList>
            <person name="Schoen C."/>
            <person name="Blom J."/>
            <person name="Claus H."/>
            <person name="Schramm-Glueck A."/>
            <person name="Brandt P."/>
            <person name="Mueller T."/>
            <person name="Goesmann A."/>
            <person name="Joseph B."/>
            <person name="Konietzny S."/>
            <person name="Kurzai O."/>
            <person name="Schmitt C."/>
            <person name="Friedrich T."/>
            <person name="Linke B."/>
            <person name="Vogel U."/>
            <person name="Frosch M."/>
        </authorList>
    </citation>
    <scope>NUCLEOTIDE SEQUENCE</scope>
    <source>
        <strain evidence="1">Alpha275</strain>
    </source>
</reference>
<gene>
    <name evidence="1" type="ORF">NMW_0349</name>
</gene>
<accession>C6SHD0</accession>
<proteinExistence type="predicted"/>
<name>C6SHD0_NEIME</name>
<dbReference type="EMBL" id="AM889138">
    <property type="protein sequence ID" value="CBA04890.1"/>
    <property type="molecule type" value="Genomic_DNA"/>
</dbReference>
<dbReference type="AlphaFoldDB" id="C6SHD0"/>